<keyword evidence="1" id="KW-0813">Transport</keyword>
<dbReference type="Pfam" id="PF00005">
    <property type="entry name" value="ABC_tran"/>
    <property type="match status" value="1"/>
</dbReference>
<keyword evidence="6" id="KW-1185">Reference proteome</keyword>
<evidence type="ECO:0000256" key="3">
    <source>
        <dbReference type="ARBA" id="ARBA00022840"/>
    </source>
</evidence>
<dbReference type="SMART" id="SM00382">
    <property type="entry name" value="AAA"/>
    <property type="match status" value="1"/>
</dbReference>
<dbReference type="Proteomes" id="UP001149140">
    <property type="component" value="Unassembled WGS sequence"/>
</dbReference>
<reference evidence="5" key="1">
    <citation type="submission" date="2022-10" db="EMBL/GenBank/DDBJ databases">
        <title>The WGS of Solirubrobacter ginsenosidimutans DSM 21036.</title>
        <authorList>
            <person name="Jiang Z."/>
        </authorList>
    </citation>
    <scope>NUCLEOTIDE SEQUENCE</scope>
    <source>
        <strain evidence="5">DSM 21036</strain>
    </source>
</reference>
<dbReference type="InterPro" id="IPR027417">
    <property type="entry name" value="P-loop_NTPase"/>
</dbReference>
<dbReference type="PROSITE" id="PS50893">
    <property type="entry name" value="ABC_TRANSPORTER_2"/>
    <property type="match status" value="1"/>
</dbReference>
<dbReference type="RefSeq" id="WP_270040416.1">
    <property type="nucleotide sequence ID" value="NZ_JAPDOD010000009.1"/>
</dbReference>
<dbReference type="InterPro" id="IPR017871">
    <property type="entry name" value="ABC_transporter-like_CS"/>
</dbReference>
<protein>
    <submittedName>
        <fullName evidence="5">ABC transporter ATP-binding protein</fullName>
    </submittedName>
</protein>
<dbReference type="PROSITE" id="PS00211">
    <property type="entry name" value="ABC_TRANSPORTER_1"/>
    <property type="match status" value="1"/>
</dbReference>
<comment type="caution">
    <text evidence="5">The sequence shown here is derived from an EMBL/GenBank/DDBJ whole genome shotgun (WGS) entry which is preliminary data.</text>
</comment>
<dbReference type="GO" id="GO:0022857">
    <property type="term" value="F:transmembrane transporter activity"/>
    <property type="evidence" value="ECO:0007669"/>
    <property type="project" value="TreeGrafter"/>
</dbReference>
<dbReference type="InterPro" id="IPR017911">
    <property type="entry name" value="MacB-like_ATP-bd"/>
</dbReference>
<feature type="domain" description="ABC transporter" evidence="4">
    <location>
        <begin position="9"/>
        <end position="246"/>
    </location>
</feature>
<evidence type="ECO:0000259" key="4">
    <source>
        <dbReference type="PROSITE" id="PS50893"/>
    </source>
</evidence>
<dbReference type="InterPro" id="IPR003593">
    <property type="entry name" value="AAA+_ATPase"/>
</dbReference>
<sequence>MLENSPFVARLGDATKTYGRGPGAVHALQGVSVDFTAHTFTAIMGPSGSGKSTLLQVAAGLEPPSSGVVELAGRDLSGLSETALTELRREHVGFVFQSFNLMPTLTVAQNVELPLRLAGRRAGRGRVQEIVERVGLGGRIRHRPFELSGGERQRVAIARALICKPAVTFADEPTGALDTHVAAEVLALLRESVREGGQTVVMVTHDPVAAASAQRVLFLADGRLVDELVAPTAELVAETLTDLAERVRACPV</sequence>
<accession>A0A9X3MTX9</accession>
<evidence type="ECO:0000256" key="1">
    <source>
        <dbReference type="ARBA" id="ARBA00022448"/>
    </source>
</evidence>
<dbReference type="GO" id="GO:0005524">
    <property type="term" value="F:ATP binding"/>
    <property type="evidence" value="ECO:0007669"/>
    <property type="project" value="UniProtKB-KW"/>
</dbReference>
<dbReference type="GO" id="GO:0005886">
    <property type="term" value="C:plasma membrane"/>
    <property type="evidence" value="ECO:0007669"/>
    <property type="project" value="TreeGrafter"/>
</dbReference>
<organism evidence="5 6">
    <name type="scientific">Solirubrobacter ginsenosidimutans</name>
    <dbReference type="NCBI Taxonomy" id="490573"/>
    <lineage>
        <taxon>Bacteria</taxon>
        <taxon>Bacillati</taxon>
        <taxon>Actinomycetota</taxon>
        <taxon>Thermoleophilia</taxon>
        <taxon>Solirubrobacterales</taxon>
        <taxon>Solirubrobacteraceae</taxon>
        <taxon>Solirubrobacter</taxon>
    </lineage>
</organism>
<gene>
    <name evidence="5" type="ORF">OM076_13170</name>
</gene>
<dbReference type="GO" id="GO:0016887">
    <property type="term" value="F:ATP hydrolysis activity"/>
    <property type="evidence" value="ECO:0007669"/>
    <property type="project" value="InterPro"/>
</dbReference>
<name>A0A9X3MTX9_9ACTN</name>
<dbReference type="PANTHER" id="PTHR24220">
    <property type="entry name" value="IMPORT ATP-BINDING PROTEIN"/>
    <property type="match status" value="1"/>
</dbReference>
<dbReference type="EMBL" id="JAPDOD010000009">
    <property type="protein sequence ID" value="MDA0161223.1"/>
    <property type="molecule type" value="Genomic_DNA"/>
</dbReference>
<dbReference type="CDD" id="cd03255">
    <property type="entry name" value="ABC_MJ0796_LolCDE_FtsE"/>
    <property type="match status" value="1"/>
</dbReference>
<evidence type="ECO:0000313" key="6">
    <source>
        <dbReference type="Proteomes" id="UP001149140"/>
    </source>
</evidence>
<evidence type="ECO:0000313" key="5">
    <source>
        <dbReference type="EMBL" id="MDA0161223.1"/>
    </source>
</evidence>
<proteinExistence type="predicted"/>
<dbReference type="AlphaFoldDB" id="A0A9X3MTX9"/>
<evidence type="ECO:0000256" key="2">
    <source>
        <dbReference type="ARBA" id="ARBA00022741"/>
    </source>
</evidence>
<keyword evidence="2" id="KW-0547">Nucleotide-binding</keyword>
<dbReference type="InterPro" id="IPR015854">
    <property type="entry name" value="ABC_transpr_LolD-like"/>
</dbReference>
<dbReference type="GO" id="GO:0098796">
    <property type="term" value="C:membrane protein complex"/>
    <property type="evidence" value="ECO:0007669"/>
    <property type="project" value="UniProtKB-ARBA"/>
</dbReference>
<dbReference type="Gene3D" id="3.40.50.300">
    <property type="entry name" value="P-loop containing nucleotide triphosphate hydrolases"/>
    <property type="match status" value="1"/>
</dbReference>
<dbReference type="PANTHER" id="PTHR24220:SF685">
    <property type="entry name" value="ABC TRANSPORTER RELATED"/>
    <property type="match status" value="1"/>
</dbReference>
<keyword evidence="3 5" id="KW-0067">ATP-binding</keyword>
<dbReference type="FunFam" id="3.40.50.300:FF:000032">
    <property type="entry name" value="Export ABC transporter ATP-binding protein"/>
    <property type="match status" value="1"/>
</dbReference>
<dbReference type="InterPro" id="IPR003439">
    <property type="entry name" value="ABC_transporter-like_ATP-bd"/>
</dbReference>
<dbReference type="SUPFAM" id="SSF52540">
    <property type="entry name" value="P-loop containing nucleoside triphosphate hydrolases"/>
    <property type="match status" value="1"/>
</dbReference>